<proteinExistence type="predicted"/>
<dbReference type="AlphaFoldDB" id="A0A2Z2NYP5"/>
<dbReference type="KEGG" id="gai:IMCC3135_32010"/>
<reference evidence="1 2" key="1">
    <citation type="submission" date="2016-12" db="EMBL/GenBank/DDBJ databases">
        <authorList>
            <person name="Song W.-J."/>
            <person name="Kurnit D.M."/>
        </authorList>
    </citation>
    <scope>NUCLEOTIDE SEQUENCE [LARGE SCALE GENOMIC DNA]</scope>
    <source>
        <strain evidence="1 2">IMCC3135</strain>
    </source>
</reference>
<gene>
    <name evidence="1" type="ORF">IMCC3135_32010</name>
</gene>
<name>A0A2Z2NYP5_9GAMM</name>
<evidence type="ECO:0000313" key="2">
    <source>
        <dbReference type="Proteomes" id="UP000250079"/>
    </source>
</evidence>
<organism evidence="1 2">
    <name type="scientific">Granulosicoccus antarcticus IMCC3135</name>
    <dbReference type="NCBI Taxonomy" id="1192854"/>
    <lineage>
        <taxon>Bacteria</taxon>
        <taxon>Pseudomonadati</taxon>
        <taxon>Pseudomonadota</taxon>
        <taxon>Gammaproteobacteria</taxon>
        <taxon>Chromatiales</taxon>
        <taxon>Granulosicoccaceae</taxon>
        <taxon>Granulosicoccus</taxon>
    </lineage>
</organism>
<protein>
    <submittedName>
        <fullName evidence="1">Uncharacterized protein</fullName>
    </submittedName>
</protein>
<accession>A0A2Z2NYP5</accession>
<dbReference type="EMBL" id="CP018632">
    <property type="protein sequence ID" value="ASJ76449.1"/>
    <property type="molecule type" value="Genomic_DNA"/>
</dbReference>
<keyword evidence="2" id="KW-1185">Reference proteome</keyword>
<sequence length="119" mass="13327">MRGSGIDRAFEAIESEGLPPPLVQAKEGSTVVTIFGPRPFPMMTKEERLRACYWHACLKVEENSAMSNATLRSRFKLSDKQYGKVSEVIRDACAEGLVVPADLNQAKKNAKYVPYWYGK</sequence>
<evidence type="ECO:0000313" key="1">
    <source>
        <dbReference type="EMBL" id="ASJ76449.1"/>
    </source>
</evidence>
<dbReference type="Proteomes" id="UP000250079">
    <property type="component" value="Chromosome"/>
</dbReference>